<dbReference type="Proteomes" id="UP001281761">
    <property type="component" value="Unassembled WGS sequence"/>
</dbReference>
<reference evidence="1 2" key="1">
    <citation type="journal article" date="2022" name="bioRxiv">
        <title>Genomics of Preaxostyla Flagellates Illuminates Evolutionary Transitions and the Path Towards Mitochondrial Loss.</title>
        <authorList>
            <person name="Novak L.V.F."/>
            <person name="Treitli S.C."/>
            <person name="Pyrih J."/>
            <person name="Halakuc P."/>
            <person name="Pipaliya S.V."/>
            <person name="Vacek V."/>
            <person name="Brzon O."/>
            <person name="Soukal P."/>
            <person name="Eme L."/>
            <person name="Dacks J.B."/>
            <person name="Karnkowska A."/>
            <person name="Elias M."/>
            <person name="Hampl V."/>
        </authorList>
    </citation>
    <scope>NUCLEOTIDE SEQUENCE [LARGE SCALE GENOMIC DNA]</scope>
    <source>
        <strain evidence="1">NAU3</strain>
        <tissue evidence="1">Gut</tissue>
    </source>
</reference>
<sequence>MHRVSSFHFKMVSRKWMPKEETSLLSSHIAQEIVYVIQFSSLLLDVLQPEIRFCMKHRVRHSSITLEQDPSKQLSFYYLSCQLRDYCLLAISALSLTENPLFDFLMSALHFVERIAICGGETEPRVDYYSTTETHLRTISTQQVTPSSPDKELALAAVYVMRHLSNGSSSQTRLLVSGNCIPPLRQIVTALPLLQHLYACPPVFPKVVQQTPLTKGQKPASTTTQERCISQELRACSDDLH</sequence>
<evidence type="ECO:0000313" key="2">
    <source>
        <dbReference type="Proteomes" id="UP001281761"/>
    </source>
</evidence>
<protein>
    <recommendedName>
        <fullName evidence="3">Dymeclin</fullName>
    </recommendedName>
</protein>
<organism evidence="1 2">
    <name type="scientific">Blattamonas nauphoetae</name>
    <dbReference type="NCBI Taxonomy" id="2049346"/>
    <lineage>
        <taxon>Eukaryota</taxon>
        <taxon>Metamonada</taxon>
        <taxon>Preaxostyla</taxon>
        <taxon>Oxymonadida</taxon>
        <taxon>Blattamonas</taxon>
    </lineage>
</organism>
<evidence type="ECO:0000313" key="1">
    <source>
        <dbReference type="EMBL" id="KAK2964495.1"/>
    </source>
</evidence>
<dbReference type="EMBL" id="JARBJD010000002">
    <property type="protein sequence ID" value="KAK2964495.1"/>
    <property type="molecule type" value="Genomic_DNA"/>
</dbReference>
<accession>A0ABQ9YL60</accession>
<name>A0ABQ9YL60_9EUKA</name>
<keyword evidence="2" id="KW-1185">Reference proteome</keyword>
<gene>
    <name evidence="1" type="ORF">BLNAU_411</name>
</gene>
<evidence type="ECO:0008006" key="3">
    <source>
        <dbReference type="Google" id="ProtNLM"/>
    </source>
</evidence>
<proteinExistence type="predicted"/>
<comment type="caution">
    <text evidence="1">The sequence shown here is derived from an EMBL/GenBank/DDBJ whole genome shotgun (WGS) entry which is preliminary data.</text>
</comment>